<dbReference type="PANTHER" id="PTHR46231">
    <property type="entry name" value="ANKYRIN REPEAT AND BTB/POZ DOMAIN-CONTAINING PROTEIN 1"/>
    <property type="match status" value="1"/>
</dbReference>
<feature type="compositionally biased region" description="Low complexity" evidence="4">
    <location>
        <begin position="840"/>
        <end position="852"/>
    </location>
</feature>
<feature type="domain" description="BTB" evidence="5">
    <location>
        <begin position="516"/>
        <end position="618"/>
    </location>
</feature>
<protein>
    <recommendedName>
        <fullName evidence="5">BTB domain-containing protein</fullName>
    </recommendedName>
</protein>
<feature type="compositionally biased region" description="Low complexity" evidence="4">
    <location>
        <begin position="688"/>
        <end position="706"/>
    </location>
</feature>
<dbReference type="SUPFAM" id="SSF63829">
    <property type="entry name" value="Calcium-dependent phosphotriesterase"/>
    <property type="match status" value="1"/>
</dbReference>
<keyword evidence="2" id="KW-0677">Repeat</keyword>
<feature type="compositionally biased region" description="Pro residues" evidence="4">
    <location>
        <begin position="887"/>
        <end position="909"/>
    </location>
</feature>
<feature type="compositionally biased region" description="Low complexity" evidence="4">
    <location>
        <begin position="651"/>
        <end position="675"/>
    </location>
</feature>
<sequence length="954" mass="97310">MSVTPLEAHVWNSTWFSNRCDTMPKNLRRRRRRQMAPETKCLPEVDDEAGVDVGGRVAVREGIAVHLSVPRPLRTHRDPLLQPHAQQTTTNIPTNQQQPYGGASRRPRGRASREGGRQADGGAGITLPVERVVAVFTRNLPGGGQQALVCTEQGIHPLLGLHGASLLDGPSANIRLGPPLPLTERAPDGRATPYTWSAAGDGAARAPRYAIADAGAVGDGSLCFLSTRDALLRLDSGGCVELVAGQPGCPGRRDGPGGSAQVQSALVMAADGTGGLFFSDGSRESVRRARLAPPPRPAAAAPPPPPPPALALSVATLPFQIPEWSLVHALSYDYAAGVLYVCTPRMIYRAVGVGAAAGTAPPGLHPVAGGEEGGSCVDGAGRAASFGSICDAVVDARGSLYVTDMEGPDGVVVRRVDPAAGWAVRTMPSTSLGDLDRAARLAILPGGWLCVYEWGGNRLWLTQLGLEPSRPQAAPPLAAVAAAPPAPPPAPPALDPCLVGLAEDLSAMLSDPWHTADVTVMVGGSAFPAHSQILIARCEYFRRRLLQGGGRQAHPTAAAAAAAPEDALAAVAAAAAAAAGPSAVAGPGRRELSLPDADPDAFSQLLRHLYTGATDFPELLLRPLLELANRLHLPRLVARLQLQLQLRQQQHQQQQQQQQQQHPPAPQHAAAAAAAYDPAGASTPPGLAVGSVSGAPGAAGDAVPPVHASQPPAALPPTGVPPPAAAPTPSGAPPLAAAAPPPPLGQAPYGPTVAAPLTQTGSEDDAAPSAPPADSGPPQLLPPPQQQPQQQAPAQQMPPAQQPPQPQQPYTSYTYSHQPGYGTAPPPPPPPAFGPPPPSAYGAQPPGYAAPPTHMYGGGPPPSSYGGPPLAPGYGAPQPPAFGAAQAPPPQPYGAPGPAYAPPPPPLPPTGMYGAAPGAGYGAPPAYPPQGYPAPMFGGAPPPSPGGVYYPPPR</sequence>
<dbReference type="Proteomes" id="UP001165080">
    <property type="component" value="Unassembled WGS sequence"/>
</dbReference>
<feature type="compositionally biased region" description="Pro residues" evidence="4">
    <location>
        <begin position="713"/>
        <end position="732"/>
    </location>
</feature>
<evidence type="ECO:0000256" key="2">
    <source>
        <dbReference type="ARBA" id="ARBA00022737"/>
    </source>
</evidence>
<feature type="region of interest" description="Disordered" evidence="4">
    <location>
        <begin position="651"/>
        <end position="920"/>
    </location>
</feature>
<dbReference type="InterPro" id="IPR044515">
    <property type="entry name" value="ABTB1"/>
</dbReference>
<feature type="compositionally biased region" description="Pro residues" evidence="4">
    <location>
        <begin position="769"/>
        <end position="786"/>
    </location>
</feature>
<proteinExistence type="predicted"/>
<dbReference type="GO" id="GO:0005737">
    <property type="term" value="C:cytoplasm"/>
    <property type="evidence" value="ECO:0007669"/>
    <property type="project" value="TreeGrafter"/>
</dbReference>
<dbReference type="PANTHER" id="PTHR46231:SF1">
    <property type="entry name" value="ANKYRIN REPEAT AND BTB_POZ DOMAIN-CONTAINING PROTEIN 1"/>
    <property type="match status" value="1"/>
</dbReference>
<reference evidence="6 7" key="1">
    <citation type="journal article" date="2023" name="Commun. Biol.">
        <title>Reorganization of the ancestral sex-determining regions during the evolution of trioecy in Pleodorina starrii.</title>
        <authorList>
            <person name="Takahashi K."/>
            <person name="Suzuki S."/>
            <person name="Kawai-Toyooka H."/>
            <person name="Yamamoto K."/>
            <person name="Hamaji T."/>
            <person name="Ootsuki R."/>
            <person name="Yamaguchi H."/>
            <person name="Kawachi M."/>
            <person name="Higashiyama T."/>
            <person name="Nozaki H."/>
        </authorList>
    </citation>
    <scope>NUCLEOTIDE SEQUENCE [LARGE SCALE GENOMIC DNA]</scope>
    <source>
        <strain evidence="6 7">NIES-4479</strain>
    </source>
</reference>
<comment type="caution">
    <text evidence="6">The sequence shown here is derived from an EMBL/GenBank/DDBJ whole genome shotgun (WGS) entry which is preliminary data.</text>
</comment>
<dbReference type="InterPro" id="IPR011333">
    <property type="entry name" value="SKP1/BTB/POZ_sf"/>
</dbReference>
<dbReference type="PROSITE" id="PS50097">
    <property type="entry name" value="BTB"/>
    <property type="match status" value="1"/>
</dbReference>
<feature type="region of interest" description="Disordered" evidence="4">
    <location>
        <begin position="286"/>
        <end position="305"/>
    </location>
</feature>
<feature type="compositionally biased region" description="Low complexity" evidence="4">
    <location>
        <begin position="787"/>
        <end position="799"/>
    </location>
</feature>
<evidence type="ECO:0000313" key="7">
    <source>
        <dbReference type="Proteomes" id="UP001165080"/>
    </source>
</evidence>
<organism evidence="6 7">
    <name type="scientific">Pleodorina starrii</name>
    <dbReference type="NCBI Taxonomy" id="330485"/>
    <lineage>
        <taxon>Eukaryota</taxon>
        <taxon>Viridiplantae</taxon>
        <taxon>Chlorophyta</taxon>
        <taxon>core chlorophytes</taxon>
        <taxon>Chlorophyceae</taxon>
        <taxon>CS clade</taxon>
        <taxon>Chlamydomonadales</taxon>
        <taxon>Volvocaceae</taxon>
        <taxon>Pleodorina</taxon>
    </lineage>
</organism>
<feature type="compositionally biased region" description="Pro residues" evidence="4">
    <location>
        <begin position="292"/>
        <end position="305"/>
    </location>
</feature>
<dbReference type="Gene3D" id="3.30.710.10">
    <property type="entry name" value="Potassium Channel Kv1.1, Chain A"/>
    <property type="match status" value="1"/>
</dbReference>
<dbReference type="Gene3D" id="2.120.10.30">
    <property type="entry name" value="TolB, C-terminal domain"/>
    <property type="match status" value="2"/>
</dbReference>
<accession>A0A9W6BFU5</accession>
<dbReference type="InterPro" id="IPR000210">
    <property type="entry name" value="BTB/POZ_dom"/>
</dbReference>
<evidence type="ECO:0000256" key="3">
    <source>
        <dbReference type="ARBA" id="ARBA00023043"/>
    </source>
</evidence>
<dbReference type="EMBL" id="BRXU01000004">
    <property type="protein sequence ID" value="GLC51273.1"/>
    <property type="molecule type" value="Genomic_DNA"/>
</dbReference>
<feature type="compositionally biased region" description="Low complexity" evidence="4">
    <location>
        <begin position="864"/>
        <end position="886"/>
    </location>
</feature>
<feature type="compositionally biased region" description="Low complexity" evidence="4">
    <location>
        <begin position="910"/>
        <end position="920"/>
    </location>
</feature>
<evidence type="ECO:0000259" key="5">
    <source>
        <dbReference type="PROSITE" id="PS50097"/>
    </source>
</evidence>
<feature type="compositionally biased region" description="Low complexity" evidence="4">
    <location>
        <begin position="86"/>
        <end position="104"/>
    </location>
</feature>
<dbReference type="Pfam" id="PF00651">
    <property type="entry name" value="BTB"/>
    <property type="match status" value="2"/>
</dbReference>
<feature type="region of interest" description="Disordered" evidence="4">
    <location>
        <begin position="83"/>
        <end position="123"/>
    </location>
</feature>
<evidence type="ECO:0000256" key="4">
    <source>
        <dbReference type="SAM" id="MobiDB-lite"/>
    </source>
</evidence>
<keyword evidence="7" id="KW-1185">Reference proteome</keyword>
<name>A0A9W6BFU5_9CHLO</name>
<dbReference type="SMART" id="SM00225">
    <property type="entry name" value="BTB"/>
    <property type="match status" value="1"/>
</dbReference>
<dbReference type="SUPFAM" id="SSF54695">
    <property type="entry name" value="POZ domain"/>
    <property type="match status" value="1"/>
</dbReference>
<dbReference type="InterPro" id="IPR011042">
    <property type="entry name" value="6-blade_b-propeller_TolB-like"/>
</dbReference>
<dbReference type="AlphaFoldDB" id="A0A9W6BFU5"/>
<gene>
    <name evidence="6" type="primary">PLESTB000928</name>
    <name evidence="6" type="ORF">PLESTB_000484800</name>
</gene>
<keyword evidence="3" id="KW-0040">ANK repeat</keyword>
<evidence type="ECO:0000256" key="1">
    <source>
        <dbReference type="ARBA" id="ARBA00004906"/>
    </source>
</evidence>
<evidence type="ECO:0000313" key="6">
    <source>
        <dbReference type="EMBL" id="GLC51273.1"/>
    </source>
</evidence>
<comment type="pathway">
    <text evidence="1">Protein modification; protein ubiquitination.</text>
</comment>
<feature type="compositionally biased region" description="Pro residues" evidence="4">
    <location>
        <begin position="824"/>
        <end position="839"/>
    </location>
</feature>
<dbReference type="GO" id="GO:0000151">
    <property type="term" value="C:ubiquitin ligase complex"/>
    <property type="evidence" value="ECO:0007669"/>
    <property type="project" value="TreeGrafter"/>
</dbReference>